<reference evidence="2 3" key="1">
    <citation type="submission" date="2015-12" db="EMBL/GenBank/DDBJ databases">
        <title>Draft genome sequence of Moniliophthora roreri, the causal agent of frosty pod rot of cacao.</title>
        <authorList>
            <person name="Aime M.C."/>
            <person name="Diaz-Valderrama J.R."/>
            <person name="Kijpornyongpan T."/>
            <person name="Phillips-Mora W."/>
        </authorList>
    </citation>
    <scope>NUCLEOTIDE SEQUENCE [LARGE SCALE GENOMIC DNA]</scope>
    <source>
        <strain evidence="2 3">MCA 2952</strain>
    </source>
</reference>
<proteinExistence type="predicted"/>
<dbReference type="EMBL" id="LATX01001122">
    <property type="protein sequence ID" value="KTB43659.1"/>
    <property type="molecule type" value="Genomic_DNA"/>
</dbReference>
<accession>A0A0W0G504</accession>
<evidence type="ECO:0000313" key="2">
    <source>
        <dbReference type="EMBL" id="KTB43659.1"/>
    </source>
</evidence>
<feature type="compositionally biased region" description="Basic residues" evidence="1">
    <location>
        <begin position="1"/>
        <end position="10"/>
    </location>
</feature>
<dbReference type="AlphaFoldDB" id="A0A0W0G504"/>
<evidence type="ECO:0000256" key="1">
    <source>
        <dbReference type="SAM" id="MobiDB-lite"/>
    </source>
</evidence>
<dbReference type="Proteomes" id="UP000054988">
    <property type="component" value="Unassembled WGS sequence"/>
</dbReference>
<evidence type="ECO:0000313" key="3">
    <source>
        <dbReference type="Proteomes" id="UP000054988"/>
    </source>
</evidence>
<sequence length="238" mass="27082">MPHNKKHRATKTSFRAEHVGSSSDSHDEPSTNHVEGFGMRTPLSLEVAKLILDDMEDRILLNNVALVSRVWCRAAQAKMFYGIVIDCRQSSQFWSRKFKRCLHLRNYVRELELSDPDDDCMILGPEQFCGSGRAAPGQTFPVGDRSNIKGMKSRDLPDLLYSLPNVDTLRLGPLSYVLRELPPIREAGSTLRQRLPEDGKSRKLEELQLHEAELSIDYLMWLTGPAFDLSDLDKFHLS</sequence>
<feature type="compositionally biased region" description="Basic and acidic residues" evidence="1">
    <location>
        <begin position="14"/>
        <end position="30"/>
    </location>
</feature>
<feature type="region of interest" description="Disordered" evidence="1">
    <location>
        <begin position="1"/>
        <end position="35"/>
    </location>
</feature>
<name>A0A0W0G504_MONRR</name>
<comment type="caution">
    <text evidence="2">The sequence shown here is derived from an EMBL/GenBank/DDBJ whole genome shotgun (WGS) entry which is preliminary data.</text>
</comment>
<gene>
    <name evidence="2" type="ORF">WG66_3767</name>
</gene>
<organism evidence="2 3">
    <name type="scientific">Moniliophthora roreri</name>
    <name type="common">Frosty pod rot fungus</name>
    <name type="synonym">Monilia roreri</name>
    <dbReference type="NCBI Taxonomy" id="221103"/>
    <lineage>
        <taxon>Eukaryota</taxon>
        <taxon>Fungi</taxon>
        <taxon>Dikarya</taxon>
        <taxon>Basidiomycota</taxon>
        <taxon>Agaricomycotina</taxon>
        <taxon>Agaricomycetes</taxon>
        <taxon>Agaricomycetidae</taxon>
        <taxon>Agaricales</taxon>
        <taxon>Marasmiineae</taxon>
        <taxon>Marasmiaceae</taxon>
        <taxon>Moniliophthora</taxon>
    </lineage>
</organism>
<protein>
    <recommendedName>
        <fullName evidence="4">F-box domain-containing protein</fullName>
    </recommendedName>
</protein>
<evidence type="ECO:0008006" key="4">
    <source>
        <dbReference type="Google" id="ProtNLM"/>
    </source>
</evidence>